<feature type="compositionally biased region" description="Basic and acidic residues" evidence="1">
    <location>
        <begin position="161"/>
        <end position="182"/>
    </location>
</feature>
<protein>
    <submittedName>
        <fullName evidence="2">Uncharacterized protein</fullName>
    </submittedName>
</protein>
<feature type="compositionally biased region" description="Basic and acidic residues" evidence="1">
    <location>
        <begin position="40"/>
        <end position="56"/>
    </location>
</feature>
<keyword evidence="3" id="KW-1185">Reference proteome</keyword>
<feature type="region of interest" description="Disordered" evidence="1">
    <location>
        <begin position="1"/>
        <end position="66"/>
    </location>
</feature>
<evidence type="ECO:0000313" key="2">
    <source>
        <dbReference type="EMBL" id="ETO27285.1"/>
    </source>
</evidence>
<name>X6NLX0_RETFI</name>
<dbReference type="Proteomes" id="UP000023152">
    <property type="component" value="Unassembled WGS sequence"/>
</dbReference>
<organism evidence="2 3">
    <name type="scientific">Reticulomyxa filosa</name>
    <dbReference type="NCBI Taxonomy" id="46433"/>
    <lineage>
        <taxon>Eukaryota</taxon>
        <taxon>Sar</taxon>
        <taxon>Rhizaria</taxon>
        <taxon>Retaria</taxon>
        <taxon>Foraminifera</taxon>
        <taxon>Monothalamids</taxon>
        <taxon>Reticulomyxidae</taxon>
        <taxon>Reticulomyxa</taxon>
    </lineage>
</organism>
<comment type="caution">
    <text evidence="2">The sequence shown here is derived from an EMBL/GenBank/DDBJ whole genome shotgun (WGS) entry which is preliminary data.</text>
</comment>
<dbReference type="EMBL" id="ASPP01007350">
    <property type="protein sequence ID" value="ETO27285.1"/>
    <property type="molecule type" value="Genomic_DNA"/>
</dbReference>
<gene>
    <name evidence="2" type="ORF">RFI_09848</name>
</gene>
<feature type="compositionally biased region" description="Polar residues" evidence="1">
    <location>
        <begin position="235"/>
        <end position="249"/>
    </location>
</feature>
<feature type="compositionally biased region" description="Low complexity" evidence="1">
    <location>
        <begin position="284"/>
        <end position="312"/>
    </location>
</feature>
<feature type="compositionally biased region" description="Polar residues" evidence="1">
    <location>
        <begin position="1"/>
        <end position="11"/>
    </location>
</feature>
<reference evidence="2 3" key="1">
    <citation type="journal article" date="2013" name="Curr. Biol.">
        <title>The Genome of the Foraminiferan Reticulomyxa filosa.</title>
        <authorList>
            <person name="Glockner G."/>
            <person name="Hulsmann N."/>
            <person name="Schleicher M."/>
            <person name="Noegel A.A."/>
            <person name="Eichinger L."/>
            <person name="Gallinger C."/>
            <person name="Pawlowski J."/>
            <person name="Sierra R."/>
            <person name="Euteneuer U."/>
            <person name="Pillet L."/>
            <person name="Moustafa A."/>
            <person name="Platzer M."/>
            <person name="Groth M."/>
            <person name="Szafranski K."/>
            <person name="Schliwa M."/>
        </authorList>
    </citation>
    <scope>NUCLEOTIDE SEQUENCE [LARGE SCALE GENOMIC DNA]</scope>
</reference>
<feature type="compositionally biased region" description="Acidic residues" evidence="1">
    <location>
        <begin position="193"/>
        <end position="204"/>
    </location>
</feature>
<sequence length="416" mass="47132">MQDETGNSEWSASLKKKKQWLGTRAPNSSRESNRTGNFFHESDGGQHSSTDRREVKQSPSTVVCSAKRRGGSECGEEMECVCVSEYTKTWGRSVTNPGKSGSDLSQEISVSNWRQTQRRTFDIRPVNTITTTTATKATTATTATTTTAAARTKRMIGSNTMERKVKQIGQERRQDGEREYRELQGGIRRRVEEEEEDDDDEEEAEHVYTSIVQRSASGVDSEDNEDNSDFDMDETASTTSSHSNQTALSFRTGGLSHTRSEKNIQRYVMPRSFSRPKVQRDDNSNNNNNNINNSIDNNNNINANNNNNNNNNNNTMYVTKGNFTVQLSPRRKHAYNFNVDNVTKNEDVRDNKIAPMLQKHHRQKSKSLNNALFAEEANTIRRGEGQQKKIKITPHHGEVQDHLKSQSILQTYIQIN</sequence>
<feature type="compositionally biased region" description="Acidic residues" evidence="1">
    <location>
        <begin position="220"/>
        <end position="234"/>
    </location>
</feature>
<proteinExistence type="predicted"/>
<feature type="region of interest" description="Disordered" evidence="1">
    <location>
        <begin position="154"/>
        <end position="312"/>
    </location>
</feature>
<dbReference type="AlphaFoldDB" id="X6NLX0"/>
<feature type="compositionally biased region" description="Polar residues" evidence="1">
    <location>
        <begin position="25"/>
        <end position="36"/>
    </location>
</feature>
<accession>X6NLX0</accession>
<evidence type="ECO:0000256" key="1">
    <source>
        <dbReference type="SAM" id="MobiDB-lite"/>
    </source>
</evidence>
<evidence type="ECO:0000313" key="3">
    <source>
        <dbReference type="Proteomes" id="UP000023152"/>
    </source>
</evidence>